<reference evidence="1 2" key="1">
    <citation type="journal article" date="2013" name="Genome Announc.">
        <title>Whole-Genome Sequences of Four Clinical Isolates of Mycobacterium tuberculosis from Tamil Nadu, South India.</title>
        <authorList>
            <person name="Narayanan S."/>
            <person name="Deshpande U."/>
        </authorList>
    </citation>
    <scope>NUCLEOTIDE SEQUENCE [LARGE SCALE GENOMIC DNA]</scope>
    <source>
        <strain evidence="1 2">CAS/NITR204</strain>
    </source>
</reference>
<gene>
    <name evidence="1" type="ORF">J113_20885</name>
</gene>
<dbReference type="EMBL" id="CP005386">
    <property type="protein sequence ID" value="AGL28443.1"/>
    <property type="molecule type" value="Genomic_DNA"/>
</dbReference>
<protein>
    <submittedName>
        <fullName evidence="1">Uncharacterized protein</fullName>
    </submittedName>
</protein>
<sequence>MPSGSTLDATETVTSVLERFAPGFRDIVVAARAVPASDDANANYVGSITAAPTHLARDRRPHPAVESLAHTDSQGVPVFCGDSARRRRARHVRLVCRSNAVAHRVRHHPHAPFGP</sequence>
<dbReference type="AlphaFoldDB" id="R4MHR6"/>
<dbReference type="KEGG" id="mtuc:J113_20885"/>
<dbReference type="Proteomes" id="UP000013548">
    <property type="component" value="Chromosome"/>
</dbReference>
<dbReference type="BioCyc" id="MTUB1310114:G13A2-3024-MONOMER"/>
<name>R4MHR6_MYCTX</name>
<dbReference type="PATRIC" id="fig|1310114.3.peg.4402"/>
<proteinExistence type="predicted"/>
<evidence type="ECO:0000313" key="2">
    <source>
        <dbReference type="Proteomes" id="UP000013548"/>
    </source>
</evidence>
<organism evidence="1 2">
    <name type="scientific">Mycobacterium tuberculosis CAS/NITR204</name>
    <dbReference type="NCBI Taxonomy" id="1310114"/>
    <lineage>
        <taxon>Bacteria</taxon>
        <taxon>Bacillati</taxon>
        <taxon>Actinomycetota</taxon>
        <taxon>Actinomycetes</taxon>
        <taxon>Mycobacteriales</taxon>
        <taxon>Mycobacteriaceae</taxon>
        <taxon>Mycobacterium</taxon>
        <taxon>Mycobacterium tuberculosis complex</taxon>
    </lineage>
</organism>
<dbReference type="HOGENOM" id="CLU_2106300_0_0_11"/>
<accession>R4MHR6</accession>
<evidence type="ECO:0000313" key="1">
    <source>
        <dbReference type="EMBL" id="AGL28443.1"/>
    </source>
</evidence>